<dbReference type="InterPro" id="IPR038063">
    <property type="entry name" value="Transpep_catalytic_dom"/>
</dbReference>
<keyword evidence="5 7" id="KW-0573">Peptidoglycan synthesis</keyword>
<dbReference type="PANTHER" id="PTHR30582">
    <property type="entry name" value="L,D-TRANSPEPTIDASE"/>
    <property type="match status" value="1"/>
</dbReference>
<dbReference type="CDD" id="cd16913">
    <property type="entry name" value="YkuD_like"/>
    <property type="match status" value="1"/>
</dbReference>
<dbReference type="AlphaFoldDB" id="A0AA87Q448"/>
<evidence type="ECO:0000256" key="7">
    <source>
        <dbReference type="PROSITE-ProRule" id="PRU01373"/>
    </source>
</evidence>
<evidence type="ECO:0000313" key="11">
    <source>
        <dbReference type="Proteomes" id="UP000026941"/>
    </source>
</evidence>
<reference evidence="10 11" key="1">
    <citation type="submission" date="2014-05" db="EMBL/GenBank/DDBJ databases">
        <title>Whole genome shotgun sequence of Rhizobium rhizogenes NBRC 13257.</title>
        <authorList>
            <person name="Katano-Makiyama Y."/>
            <person name="Hosoyama A."/>
            <person name="Hashimoto M."/>
            <person name="Hosoyama Y."/>
            <person name="Noguchi M."/>
            <person name="Tsuchikane K."/>
            <person name="Kimura A."/>
            <person name="Ohji S."/>
            <person name="Ichikawa N."/>
            <person name="Yamazoe A."/>
            <person name="Fujita N."/>
        </authorList>
    </citation>
    <scope>NUCLEOTIDE SEQUENCE [LARGE SCALE GENOMIC DNA]</scope>
    <source>
        <strain evidence="10 11">NBRC 13257</strain>
    </source>
</reference>
<dbReference type="GO" id="GO:0008360">
    <property type="term" value="P:regulation of cell shape"/>
    <property type="evidence" value="ECO:0007669"/>
    <property type="project" value="UniProtKB-UniRule"/>
</dbReference>
<evidence type="ECO:0000259" key="9">
    <source>
        <dbReference type="PROSITE" id="PS52029"/>
    </source>
</evidence>
<evidence type="ECO:0000256" key="4">
    <source>
        <dbReference type="ARBA" id="ARBA00022960"/>
    </source>
</evidence>
<keyword evidence="8" id="KW-0732">Signal</keyword>
<evidence type="ECO:0000256" key="2">
    <source>
        <dbReference type="ARBA" id="ARBA00005992"/>
    </source>
</evidence>
<sequence length="147" mass="16314">MEGDKMKRILAAATACLFLQFHVASAQAGTVLAKIDLRSQTMTVSEDGVLKYRWKVSTARKGYVTPTGSYTAKWLSRDHRSKKYDDAPMPYAVFFNGGYAVHGTYELKRLGRPASHGCVRLEPRNAATFFSMTSEAGLKNTRIVISD</sequence>
<comment type="pathway">
    <text evidence="1 7">Cell wall biogenesis; peptidoglycan biosynthesis.</text>
</comment>
<organism evidence="10 11">
    <name type="scientific">Rhizobium rhizogenes NBRC 13257</name>
    <dbReference type="NCBI Taxonomy" id="1220581"/>
    <lineage>
        <taxon>Bacteria</taxon>
        <taxon>Pseudomonadati</taxon>
        <taxon>Pseudomonadota</taxon>
        <taxon>Alphaproteobacteria</taxon>
        <taxon>Hyphomicrobiales</taxon>
        <taxon>Rhizobiaceae</taxon>
        <taxon>Rhizobium/Agrobacterium group</taxon>
        <taxon>Rhizobium</taxon>
    </lineage>
</organism>
<dbReference type="Gene3D" id="2.40.440.10">
    <property type="entry name" value="L,D-transpeptidase catalytic domain-like"/>
    <property type="match status" value="1"/>
</dbReference>
<dbReference type="InterPro" id="IPR005490">
    <property type="entry name" value="LD_TPept_cat_dom"/>
</dbReference>
<feature type="domain" description="L,D-TPase catalytic" evidence="9">
    <location>
        <begin position="31"/>
        <end position="146"/>
    </location>
</feature>
<keyword evidence="3" id="KW-0808">Transferase</keyword>
<protein>
    <recommendedName>
        <fullName evidence="9">L,D-TPase catalytic domain-containing protein</fullName>
    </recommendedName>
</protein>
<keyword evidence="6 7" id="KW-0961">Cell wall biogenesis/degradation</keyword>
<evidence type="ECO:0000313" key="10">
    <source>
        <dbReference type="EMBL" id="GAJ91004.1"/>
    </source>
</evidence>
<dbReference type="GO" id="GO:0016740">
    <property type="term" value="F:transferase activity"/>
    <property type="evidence" value="ECO:0007669"/>
    <property type="project" value="UniProtKB-KW"/>
</dbReference>
<feature type="chain" id="PRO_5041650968" description="L,D-TPase catalytic domain-containing protein" evidence="8">
    <location>
        <begin position="29"/>
        <end position="147"/>
    </location>
</feature>
<gene>
    <name evidence="10" type="ORF">RRH01S_01_04730</name>
</gene>
<dbReference type="GO" id="GO:0005576">
    <property type="term" value="C:extracellular region"/>
    <property type="evidence" value="ECO:0007669"/>
    <property type="project" value="TreeGrafter"/>
</dbReference>
<comment type="caution">
    <text evidence="10">The sequence shown here is derived from an EMBL/GenBank/DDBJ whole genome shotgun (WGS) entry which is preliminary data.</text>
</comment>
<keyword evidence="4 7" id="KW-0133">Cell shape</keyword>
<evidence type="ECO:0000256" key="1">
    <source>
        <dbReference type="ARBA" id="ARBA00004752"/>
    </source>
</evidence>
<evidence type="ECO:0000256" key="8">
    <source>
        <dbReference type="SAM" id="SignalP"/>
    </source>
</evidence>
<feature type="signal peptide" evidence="8">
    <location>
        <begin position="1"/>
        <end position="28"/>
    </location>
</feature>
<evidence type="ECO:0000256" key="3">
    <source>
        <dbReference type="ARBA" id="ARBA00022679"/>
    </source>
</evidence>
<dbReference type="GO" id="GO:0018104">
    <property type="term" value="P:peptidoglycan-protein cross-linking"/>
    <property type="evidence" value="ECO:0007669"/>
    <property type="project" value="TreeGrafter"/>
</dbReference>
<name>A0AA87Q448_RHIRH</name>
<accession>A0AA87Q448</accession>
<dbReference type="SUPFAM" id="SSF141523">
    <property type="entry name" value="L,D-transpeptidase catalytic domain-like"/>
    <property type="match status" value="1"/>
</dbReference>
<feature type="active site" description="Proton donor/acceptor" evidence="7">
    <location>
        <position position="102"/>
    </location>
</feature>
<feature type="active site" description="Nucleophile" evidence="7">
    <location>
        <position position="118"/>
    </location>
</feature>
<evidence type="ECO:0000256" key="6">
    <source>
        <dbReference type="ARBA" id="ARBA00023316"/>
    </source>
</evidence>
<dbReference type="InterPro" id="IPR050979">
    <property type="entry name" value="LD-transpeptidase"/>
</dbReference>
<dbReference type="Proteomes" id="UP000026941">
    <property type="component" value="Unassembled WGS sequence"/>
</dbReference>
<dbReference type="GO" id="GO:0071555">
    <property type="term" value="P:cell wall organization"/>
    <property type="evidence" value="ECO:0007669"/>
    <property type="project" value="UniProtKB-UniRule"/>
</dbReference>
<proteinExistence type="inferred from homology"/>
<dbReference type="EMBL" id="BAYX01000001">
    <property type="protein sequence ID" value="GAJ91004.1"/>
    <property type="molecule type" value="Genomic_DNA"/>
</dbReference>
<evidence type="ECO:0000256" key="5">
    <source>
        <dbReference type="ARBA" id="ARBA00022984"/>
    </source>
</evidence>
<comment type="similarity">
    <text evidence="2">Belongs to the YkuD family.</text>
</comment>
<dbReference type="PANTHER" id="PTHR30582:SF2">
    <property type="entry name" value="L,D-TRANSPEPTIDASE YCIB-RELATED"/>
    <property type="match status" value="1"/>
</dbReference>
<dbReference type="PROSITE" id="PS52029">
    <property type="entry name" value="LD_TPASE"/>
    <property type="match status" value="1"/>
</dbReference>
<dbReference type="Pfam" id="PF03734">
    <property type="entry name" value="YkuD"/>
    <property type="match status" value="1"/>
</dbReference>
<dbReference type="GO" id="GO:0071972">
    <property type="term" value="F:peptidoglycan L,D-transpeptidase activity"/>
    <property type="evidence" value="ECO:0007669"/>
    <property type="project" value="TreeGrafter"/>
</dbReference>